<reference evidence="2" key="1">
    <citation type="submission" date="2020-06" db="EMBL/GenBank/DDBJ databases">
        <authorList>
            <person name="Li T."/>
            <person name="Hu X."/>
            <person name="Zhang T."/>
            <person name="Song X."/>
            <person name="Zhang H."/>
            <person name="Dai N."/>
            <person name="Sheng W."/>
            <person name="Hou X."/>
            <person name="Wei L."/>
        </authorList>
    </citation>
    <scope>NUCLEOTIDE SEQUENCE</scope>
    <source>
        <strain evidence="2">G01</strain>
        <tissue evidence="2">Leaf</tissue>
    </source>
</reference>
<dbReference type="PANTHER" id="PTHR42685">
    <property type="entry name" value="GERANYLGERANYL DIPHOSPHATE REDUCTASE"/>
    <property type="match status" value="1"/>
</dbReference>
<name>A0AAW2KL99_9LAMI</name>
<reference evidence="2" key="2">
    <citation type="journal article" date="2024" name="Plant">
        <title>Genomic evolution and insights into agronomic trait innovations of Sesamum species.</title>
        <authorList>
            <person name="Miao H."/>
            <person name="Wang L."/>
            <person name="Qu L."/>
            <person name="Liu H."/>
            <person name="Sun Y."/>
            <person name="Le M."/>
            <person name="Wang Q."/>
            <person name="Wei S."/>
            <person name="Zheng Y."/>
            <person name="Lin W."/>
            <person name="Duan Y."/>
            <person name="Cao H."/>
            <person name="Xiong S."/>
            <person name="Wang X."/>
            <person name="Wei L."/>
            <person name="Li C."/>
            <person name="Ma Q."/>
            <person name="Ju M."/>
            <person name="Zhao R."/>
            <person name="Li G."/>
            <person name="Mu C."/>
            <person name="Tian Q."/>
            <person name="Mei H."/>
            <person name="Zhang T."/>
            <person name="Gao T."/>
            <person name="Zhang H."/>
        </authorList>
    </citation>
    <scope>NUCLEOTIDE SEQUENCE</scope>
    <source>
        <strain evidence="2">G01</strain>
    </source>
</reference>
<feature type="region of interest" description="Disordered" evidence="1">
    <location>
        <begin position="60"/>
        <end position="91"/>
    </location>
</feature>
<dbReference type="GO" id="GO:0015995">
    <property type="term" value="P:chlorophyll biosynthetic process"/>
    <property type="evidence" value="ECO:0007669"/>
    <property type="project" value="TreeGrafter"/>
</dbReference>
<evidence type="ECO:0000313" key="2">
    <source>
        <dbReference type="EMBL" id="KAL0307730.1"/>
    </source>
</evidence>
<accession>A0AAW2KL99</accession>
<comment type="caution">
    <text evidence="2">The sequence shown here is derived from an EMBL/GenBank/DDBJ whole genome shotgun (WGS) entry which is preliminary data.</text>
</comment>
<gene>
    <name evidence="2" type="ORF">Sangu_2491100</name>
</gene>
<sequence length="113" mass="12860">MKYYENLAEMYVGEDVSPDFYGWVFPKCDHVAVGTGTVTHKGDIKKFQLATRLRARDKIEGGKSSAWKPTPSLNTRGQASPRQGGAGRRRRRVCYKMLRRGNILRGEERADVR</sequence>
<dbReference type="EMBL" id="JACGWK010000069">
    <property type="protein sequence ID" value="KAL0307730.1"/>
    <property type="molecule type" value="Genomic_DNA"/>
</dbReference>
<dbReference type="GO" id="GO:0009535">
    <property type="term" value="C:chloroplast thylakoid membrane"/>
    <property type="evidence" value="ECO:0007669"/>
    <property type="project" value="TreeGrafter"/>
</dbReference>
<protein>
    <submittedName>
        <fullName evidence="2">Geranylgeranyl diphosphate reductase, chloroplastic</fullName>
    </submittedName>
</protein>
<dbReference type="PANTHER" id="PTHR42685:SF4">
    <property type="entry name" value="GERANYLGERANYL DIPHOSPHATE REDUCTASE, CHLOROPLASTIC"/>
    <property type="match status" value="1"/>
</dbReference>
<organism evidence="2">
    <name type="scientific">Sesamum angustifolium</name>
    <dbReference type="NCBI Taxonomy" id="2727405"/>
    <lineage>
        <taxon>Eukaryota</taxon>
        <taxon>Viridiplantae</taxon>
        <taxon>Streptophyta</taxon>
        <taxon>Embryophyta</taxon>
        <taxon>Tracheophyta</taxon>
        <taxon>Spermatophyta</taxon>
        <taxon>Magnoliopsida</taxon>
        <taxon>eudicotyledons</taxon>
        <taxon>Gunneridae</taxon>
        <taxon>Pentapetalae</taxon>
        <taxon>asterids</taxon>
        <taxon>lamiids</taxon>
        <taxon>Lamiales</taxon>
        <taxon>Pedaliaceae</taxon>
        <taxon>Sesamum</taxon>
    </lineage>
</organism>
<dbReference type="Gene3D" id="3.30.9.10">
    <property type="entry name" value="D-Amino Acid Oxidase, subunit A, domain 2"/>
    <property type="match status" value="1"/>
</dbReference>
<dbReference type="InterPro" id="IPR050407">
    <property type="entry name" value="Geranylgeranyl_reductase"/>
</dbReference>
<dbReference type="AlphaFoldDB" id="A0AAW2KL99"/>
<dbReference type="GO" id="GO:0045550">
    <property type="term" value="F:geranylgeranyl reductase activity"/>
    <property type="evidence" value="ECO:0007669"/>
    <property type="project" value="TreeGrafter"/>
</dbReference>
<evidence type="ECO:0000256" key="1">
    <source>
        <dbReference type="SAM" id="MobiDB-lite"/>
    </source>
</evidence>
<proteinExistence type="predicted"/>